<sequence length="675" mass="67207">MTAHEYQTGGWTALVTDGALALLHPGVADDVARELWQLTTTGRRLGAWVEYLASRGIATLPSFAMVEAHPEGLRVLVRGEVDVEIAGRTVSARGYATWREEVVPAATDVTIRAAADDGGWLPLTGGIVRAAAVRLAVDQEVPAAPLEEEDDDVELTVARMPALAAAVAGASAATPAEAPDASTELSTPDASTELAPPATAPVGAATAAGADDSDEDTEGAPAPTAEAPSGVAGSGEAPAPWGLAPAPGAPPAPPLTNVPAVGTPPAVVPAWLSGAPREEPPAPAATNESAPAAAMNEPAPTVGAAGHAPAAAAAEPAPAAAPGAAEPAPAAAAEPAEPGPAAAAEPAPAAAAEPAPAAAMNEPAPATAAAEPAPATDAAEPAPGIPDDPPVPGPAAAPGAPQDGAATPADTDEEDPEDSDDYDFLLWSTEQVQAREETPAPRPAAPEPEPDVEPEPVPEPVPVDDFGHADLEATREPEPEEHGGTTGGIIDSVPGRLRPAGPPSAPGAVPTPPAAPVGAPVDLPPPPTDDGDHDGETILASDLPVTDLEIAVEAVERPTPLLELVLSTGPRIEMDRPVLLGRAPEAARFAGTEVPRLVSVSNPERDISSTHAEIRPAGGHVVVTDLNSTNGTVVHRPDQPSVRLQPGTGVPVGAGAVIELGTGVTVTVERPEGAQ</sequence>
<evidence type="ECO:0000313" key="4">
    <source>
        <dbReference type="EMBL" id="MBD8062902.1"/>
    </source>
</evidence>
<dbReference type="EMBL" id="JACSPO010000006">
    <property type="protein sequence ID" value="MBD8062902.1"/>
    <property type="molecule type" value="Genomic_DNA"/>
</dbReference>
<accession>A0ABR8Z3I4</accession>
<feature type="compositionally biased region" description="Pro residues" evidence="2">
    <location>
        <begin position="383"/>
        <end position="395"/>
    </location>
</feature>
<feature type="compositionally biased region" description="Pro residues" evidence="2">
    <location>
        <begin position="247"/>
        <end position="256"/>
    </location>
</feature>
<organism evidence="4 5">
    <name type="scientific">Oceanitalea stevensii</name>
    <dbReference type="NCBI Taxonomy" id="2763072"/>
    <lineage>
        <taxon>Bacteria</taxon>
        <taxon>Bacillati</taxon>
        <taxon>Actinomycetota</taxon>
        <taxon>Actinomycetes</taxon>
        <taxon>Micrococcales</taxon>
        <taxon>Bogoriellaceae</taxon>
        <taxon>Georgenia</taxon>
    </lineage>
</organism>
<feature type="compositionally biased region" description="Basic and acidic residues" evidence="2">
    <location>
        <begin position="465"/>
        <end position="483"/>
    </location>
</feature>
<dbReference type="Pfam" id="PF00498">
    <property type="entry name" value="FHA"/>
    <property type="match status" value="1"/>
</dbReference>
<feature type="compositionally biased region" description="Low complexity" evidence="2">
    <location>
        <begin position="284"/>
        <end position="382"/>
    </location>
</feature>
<reference evidence="4 5" key="1">
    <citation type="submission" date="2020-08" db="EMBL/GenBank/DDBJ databases">
        <title>A Genomic Blueprint of the Chicken Gut Microbiome.</title>
        <authorList>
            <person name="Gilroy R."/>
            <person name="Ravi A."/>
            <person name="Getino M."/>
            <person name="Pursley I."/>
            <person name="Horton D.L."/>
            <person name="Alikhan N.-F."/>
            <person name="Baker D."/>
            <person name="Gharbi K."/>
            <person name="Hall N."/>
            <person name="Watson M."/>
            <person name="Adriaenssens E.M."/>
            <person name="Foster-Nyarko E."/>
            <person name="Jarju S."/>
            <person name="Secka A."/>
            <person name="Antonio M."/>
            <person name="Oren A."/>
            <person name="Chaudhuri R."/>
            <person name="La Ragione R.M."/>
            <person name="Hildebrand F."/>
            <person name="Pallen M.J."/>
        </authorList>
    </citation>
    <scope>NUCLEOTIDE SEQUENCE [LARGE SCALE GENOMIC DNA]</scope>
    <source>
        <strain evidence="4 5">Sa1BUA1</strain>
    </source>
</reference>
<feature type="compositionally biased region" description="Acidic residues" evidence="2">
    <location>
        <begin position="410"/>
        <end position="423"/>
    </location>
</feature>
<evidence type="ECO:0000256" key="2">
    <source>
        <dbReference type="SAM" id="MobiDB-lite"/>
    </source>
</evidence>
<dbReference type="RefSeq" id="WP_251840006.1">
    <property type="nucleotide sequence ID" value="NZ_JACSPO010000006.1"/>
</dbReference>
<feature type="compositionally biased region" description="Low complexity" evidence="2">
    <location>
        <begin position="258"/>
        <end position="270"/>
    </location>
</feature>
<dbReference type="Proteomes" id="UP000661894">
    <property type="component" value="Unassembled WGS sequence"/>
</dbReference>
<keyword evidence="5" id="KW-1185">Reference proteome</keyword>
<feature type="domain" description="FHA" evidence="3">
    <location>
        <begin position="578"/>
        <end position="635"/>
    </location>
</feature>
<evidence type="ECO:0000256" key="1">
    <source>
        <dbReference type="ARBA" id="ARBA00022553"/>
    </source>
</evidence>
<feature type="compositionally biased region" description="Pro residues" evidence="2">
    <location>
        <begin position="500"/>
        <end position="515"/>
    </location>
</feature>
<name>A0ABR8Z3I4_9MICO</name>
<dbReference type="InterPro" id="IPR008984">
    <property type="entry name" value="SMAD_FHA_dom_sf"/>
</dbReference>
<dbReference type="SUPFAM" id="SSF49879">
    <property type="entry name" value="SMAD/FHA domain"/>
    <property type="match status" value="1"/>
</dbReference>
<evidence type="ECO:0000313" key="5">
    <source>
        <dbReference type="Proteomes" id="UP000661894"/>
    </source>
</evidence>
<dbReference type="PROSITE" id="PS50006">
    <property type="entry name" value="FHA_DOMAIN"/>
    <property type="match status" value="1"/>
</dbReference>
<dbReference type="InterPro" id="IPR000253">
    <property type="entry name" value="FHA_dom"/>
</dbReference>
<feature type="compositionally biased region" description="Low complexity" evidence="2">
    <location>
        <begin position="171"/>
        <end position="181"/>
    </location>
</feature>
<keyword evidence="1" id="KW-0597">Phosphoprotein</keyword>
<feature type="compositionally biased region" description="Low complexity" evidence="2">
    <location>
        <begin position="195"/>
        <end position="210"/>
    </location>
</feature>
<proteinExistence type="predicted"/>
<feature type="compositionally biased region" description="Low complexity" evidence="2">
    <location>
        <begin position="237"/>
        <end position="246"/>
    </location>
</feature>
<dbReference type="SMART" id="SM00240">
    <property type="entry name" value="FHA"/>
    <property type="match status" value="1"/>
</dbReference>
<dbReference type="CDD" id="cd00060">
    <property type="entry name" value="FHA"/>
    <property type="match status" value="1"/>
</dbReference>
<feature type="compositionally biased region" description="Low complexity" evidence="2">
    <location>
        <begin position="396"/>
        <end position="409"/>
    </location>
</feature>
<gene>
    <name evidence="4" type="ORF">H9624_11290</name>
</gene>
<feature type="region of interest" description="Disordered" evidence="2">
    <location>
        <begin position="171"/>
        <end position="532"/>
    </location>
</feature>
<feature type="compositionally biased region" description="Low complexity" evidence="2">
    <location>
        <begin position="219"/>
        <end position="228"/>
    </location>
</feature>
<protein>
    <submittedName>
        <fullName evidence="4">FHA domain-containing protein</fullName>
    </submittedName>
</protein>
<dbReference type="Gene3D" id="2.60.200.20">
    <property type="match status" value="1"/>
</dbReference>
<comment type="caution">
    <text evidence="4">The sequence shown here is derived from an EMBL/GenBank/DDBJ whole genome shotgun (WGS) entry which is preliminary data.</text>
</comment>
<evidence type="ECO:0000259" key="3">
    <source>
        <dbReference type="PROSITE" id="PS50006"/>
    </source>
</evidence>